<proteinExistence type="predicted"/>
<organism evidence="1">
    <name type="scientific">Salmonella sp. 40</name>
    <dbReference type="NCBI Taxonomy" id="1179813"/>
    <lineage>
        <taxon>Bacteria</taxon>
        <taxon>Pseudomonadati</taxon>
        <taxon>Pseudomonadota</taxon>
        <taxon>Gammaproteobacteria</taxon>
        <taxon>Enterobacterales</taxon>
        <taxon>Enterobacteriaceae</taxon>
        <taxon>Salmonella</taxon>
    </lineage>
</organism>
<dbReference type="EMBL" id="JQ418539">
    <property type="protein sequence ID" value="AFK90188.1"/>
    <property type="molecule type" value="Genomic_DNA"/>
</dbReference>
<reference evidence="1" key="1">
    <citation type="submission" date="2012-01" db="EMBL/GenBank/DDBJ databases">
        <authorList>
            <person name="Summers A.O."/>
            <person name="Wireman J."/>
        </authorList>
    </citation>
    <scope>NUCLEOTIDE SEQUENCE</scope>
    <source>
        <strain evidence="1">40</strain>
        <plasmid evidence="1">p40-95A</plasmid>
    </source>
</reference>
<accession>I3W3L1</accession>
<keyword evidence="1" id="KW-0614">Plasmid</keyword>
<sequence length="48" mass="5212">MGSDLVVYDTRNNILLTGGWIPQGANPHDKTAFNTADACKYYGGNLTH</sequence>
<evidence type="ECO:0000313" key="1">
    <source>
        <dbReference type="EMBL" id="AFK90188.1"/>
    </source>
</evidence>
<protein>
    <submittedName>
        <fullName evidence="1">Uncharacterized protein</fullName>
    </submittedName>
</protein>
<name>I3W3L1_9ENTR</name>
<dbReference type="AlphaFoldDB" id="I3W3L1"/>
<geneLocation type="plasmid" evidence="1">
    <name>p40-95A</name>
</geneLocation>